<dbReference type="EMBL" id="CAAALY010276460">
    <property type="protein sequence ID" value="VEL42766.1"/>
    <property type="molecule type" value="Genomic_DNA"/>
</dbReference>
<evidence type="ECO:0000313" key="1">
    <source>
        <dbReference type="EMBL" id="VEL42766.1"/>
    </source>
</evidence>
<evidence type="ECO:0000313" key="2">
    <source>
        <dbReference type="Proteomes" id="UP000784294"/>
    </source>
</evidence>
<dbReference type="AlphaFoldDB" id="A0A3S5BEX8"/>
<organism evidence="1 2">
    <name type="scientific">Protopolystoma xenopodis</name>
    <dbReference type="NCBI Taxonomy" id="117903"/>
    <lineage>
        <taxon>Eukaryota</taxon>
        <taxon>Metazoa</taxon>
        <taxon>Spiralia</taxon>
        <taxon>Lophotrochozoa</taxon>
        <taxon>Platyhelminthes</taxon>
        <taxon>Monogenea</taxon>
        <taxon>Polyopisthocotylea</taxon>
        <taxon>Polystomatidea</taxon>
        <taxon>Polystomatidae</taxon>
        <taxon>Protopolystoma</taxon>
    </lineage>
</organism>
<proteinExistence type="predicted"/>
<comment type="caution">
    <text evidence="1">The sequence shown here is derived from an EMBL/GenBank/DDBJ whole genome shotgun (WGS) entry which is preliminary data.</text>
</comment>
<sequence>MMLPPMLLASPRAADQPFPVCSFPPRSTPHLHTSVPVCLSFCLSVLLFAHSSSRLLASTSVRLFVHQSVHLSVSVLSCPPSPKSVDCLSVSPVCPTVRLSVFPSARQCTSPLSLRPSVRLYGLYVCIPPHQIGCRLYDGP</sequence>
<name>A0A3S5BEX8_9PLAT</name>
<keyword evidence="2" id="KW-1185">Reference proteome</keyword>
<reference evidence="1" key="1">
    <citation type="submission" date="2018-11" db="EMBL/GenBank/DDBJ databases">
        <authorList>
            <consortium name="Pathogen Informatics"/>
        </authorList>
    </citation>
    <scope>NUCLEOTIDE SEQUENCE</scope>
</reference>
<protein>
    <submittedName>
        <fullName evidence="1">Uncharacterized protein</fullName>
    </submittedName>
</protein>
<gene>
    <name evidence="1" type="ORF">PXEA_LOCUS36206</name>
</gene>
<accession>A0A3S5BEX8</accession>
<dbReference type="Proteomes" id="UP000784294">
    <property type="component" value="Unassembled WGS sequence"/>
</dbReference>